<dbReference type="Proteomes" id="UP000235672">
    <property type="component" value="Unassembled WGS sequence"/>
</dbReference>
<sequence>MDLGNAILELNKNLVAFKQWAIKHHIYVATVILVMESCSDRNGPRAKERRGEILEFFKMQRHQPIVDSITKNDAPQHQQIHHQPPEKLKKHCAAETVLTVHTLILLAGGKNFTDAMSQQPLIDFDIKGFDNTDFDPKFNTSLVF</sequence>
<accession>A0A2J6Q2U8</accession>
<dbReference type="OrthoDB" id="3014581at2759"/>
<dbReference type="EMBL" id="KZ613484">
    <property type="protein sequence ID" value="PMD20601.1"/>
    <property type="molecule type" value="Genomic_DNA"/>
</dbReference>
<keyword evidence="2" id="KW-1185">Reference proteome</keyword>
<dbReference type="AlphaFoldDB" id="A0A2J6Q2U8"/>
<evidence type="ECO:0000313" key="2">
    <source>
        <dbReference type="Proteomes" id="UP000235672"/>
    </source>
</evidence>
<evidence type="ECO:0000313" key="1">
    <source>
        <dbReference type="EMBL" id="PMD20601.1"/>
    </source>
</evidence>
<organism evidence="1 2">
    <name type="scientific">Hyaloscypha hepaticicola</name>
    <dbReference type="NCBI Taxonomy" id="2082293"/>
    <lineage>
        <taxon>Eukaryota</taxon>
        <taxon>Fungi</taxon>
        <taxon>Dikarya</taxon>
        <taxon>Ascomycota</taxon>
        <taxon>Pezizomycotina</taxon>
        <taxon>Leotiomycetes</taxon>
        <taxon>Helotiales</taxon>
        <taxon>Hyaloscyphaceae</taxon>
        <taxon>Hyaloscypha</taxon>
    </lineage>
</organism>
<gene>
    <name evidence="1" type="ORF">NA56DRAFT_659613</name>
</gene>
<protein>
    <submittedName>
        <fullName evidence="1">Uncharacterized protein</fullName>
    </submittedName>
</protein>
<dbReference type="STRING" id="1745343.A0A2J6Q2U8"/>
<proteinExistence type="predicted"/>
<name>A0A2J6Q2U8_9HELO</name>
<reference evidence="1 2" key="1">
    <citation type="submission" date="2016-05" db="EMBL/GenBank/DDBJ databases">
        <title>A degradative enzymes factory behind the ericoid mycorrhizal symbiosis.</title>
        <authorList>
            <consortium name="DOE Joint Genome Institute"/>
            <person name="Martino E."/>
            <person name="Morin E."/>
            <person name="Grelet G."/>
            <person name="Kuo A."/>
            <person name="Kohler A."/>
            <person name="Daghino S."/>
            <person name="Barry K."/>
            <person name="Choi C."/>
            <person name="Cichocki N."/>
            <person name="Clum A."/>
            <person name="Copeland A."/>
            <person name="Hainaut M."/>
            <person name="Haridas S."/>
            <person name="Labutti K."/>
            <person name="Lindquist E."/>
            <person name="Lipzen A."/>
            <person name="Khouja H.-R."/>
            <person name="Murat C."/>
            <person name="Ohm R."/>
            <person name="Olson A."/>
            <person name="Spatafora J."/>
            <person name="Veneault-Fourrey C."/>
            <person name="Henrissat B."/>
            <person name="Grigoriev I."/>
            <person name="Martin F."/>
            <person name="Perotto S."/>
        </authorList>
    </citation>
    <scope>NUCLEOTIDE SEQUENCE [LARGE SCALE GENOMIC DNA]</scope>
    <source>
        <strain evidence="1 2">UAMH 7357</strain>
    </source>
</reference>